<accession>A0A561SAJ7</accession>
<protein>
    <submittedName>
        <fullName evidence="2">Uncharacterized protein</fullName>
    </submittedName>
</protein>
<dbReference type="Proteomes" id="UP000317940">
    <property type="component" value="Unassembled WGS sequence"/>
</dbReference>
<keyword evidence="1" id="KW-0812">Transmembrane</keyword>
<evidence type="ECO:0000313" key="2">
    <source>
        <dbReference type="EMBL" id="TWF71825.1"/>
    </source>
</evidence>
<keyword evidence="1" id="KW-1133">Transmembrane helix</keyword>
<comment type="caution">
    <text evidence="2">The sequence shown here is derived from an EMBL/GenBank/DDBJ whole genome shotgun (WGS) entry which is preliminary data.</text>
</comment>
<dbReference type="RefSeq" id="WP_145911393.1">
    <property type="nucleotide sequence ID" value="NZ_BAAAMZ010000001.1"/>
</dbReference>
<dbReference type="OrthoDB" id="4350577at2"/>
<reference evidence="2 3" key="1">
    <citation type="submission" date="2019-06" db="EMBL/GenBank/DDBJ databases">
        <title>Sequencing the genomes of 1000 actinobacteria strains.</title>
        <authorList>
            <person name="Klenk H.-P."/>
        </authorList>
    </citation>
    <scope>NUCLEOTIDE SEQUENCE [LARGE SCALE GENOMIC DNA]</scope>
    <source>
        <strain evidence="2 3">DSM 44826</strain>
    </source>
</reference>
<dbReference type="EMBL" id="VIWT01000007">
    <property type="protein sequence ID" value="TWF71825.1"/>
    <property type="molecule type" value="Genomic_DNA"/>
</dbReference>
<gene>
    <name evidence="2" type="ORF">FHX73_1722</name>
</gene>
<name>A0A561SAJ7_9ACTN</name>
<keyword evidence="3" id="KW-1185">Reference proteome</keyword>
<organism evidence="2 3">
    <name type="scientific">Kitasatospora viridis</name>
    <dbReference type="NCBI Taxonomy" id="281105"/>
    <lineage>
        <taxon>Bacteria</taxon>
        <taxon>Bacillati</taxon>
        <taxon>Actinomycetota</taxon>
        <taxon>Actinomycetes</taxon>
        <taxon>Kitasatosporales</taxon>
        <taxon>Streptomycetaceae</taxon>
        <taxon>Kitasatospora</taxon>
    </lineage>
</organism>
<evidence type="ECO:0000313" key="3">
    <source>
        <dbReference type="Proteomes" id="UP000317940"/>
    </source>
</evidence>
<evidence type="ECO:0000256" key="1">
    <source>
        <dbReference type="SAM" id="Phobius"/>
    </source>
</evidence>
<dbReference type="AlphaFoldDB" id="A0A561SAJ7"/>
<keyword evidence="1" id="KW-0472">Membrane</keyword>
<proteinExistence type="predicted"/>
<feature type="transmembrane region" description="Helical" evidence="1">
    <location>
        <begin position="12"/>
        <end position="33"/>
    </location>
</feature>
<sequence length="274" mass="28471">MAATGATWARAVRVLLVGLVLAAVCAGCGWVIYTDNFKGVKEWDVDAQGPVIVSVDGRYLTLTGVPDPAWDPGECAGNLTVTVVAVEHATTVAIHFHLRTAPADMGLPRGSCAAFAGVRGDIAHPLGSRTLTDSHGQPLKTVLVASLPRPHDPGLTEGYTGVCTPAEQPIVQGTCLGSLTVVRNYLDASQQEWTLYQSLDPTAPDPSTVADPTAQHTVLNGVPAVCGQTAEGGAVVGWTEAGTAQQLVFAPQSRATTTPDQACTRAIAEARTVR</sequence>